<name>A0ABP8LG71_9BURK</name>
<proteinExistence type="predicted"/>
<dbReference type="Proteomes" id="UP001501788">
    <property type="component" value="Unassembled WGS sequence"/>
</dbReference>
<gene>
    <name evidence="2" type="ORF">GCM10023090_25970</name>
</gene>
<evidence type="ECO:0000313" key="2">
    <source>
        <dbReference type="EMBL" id="GAA4427948.1"/>
    </source>
</evidence>
<accession>A0ABP8LG71</accession>
<feature type="region of interest" description="Disordered" evidence="1">
    <location>
        <begin position="1"/>
        <end position="64"/>
    </location>
</feature>
<reference evidence="3" key="1">
    <citation type="journal article" date="2019" name="Int. J. Syst. Evol. Microbiol.">
        <title>The Global Catalogue of Microorganisms (GCM) 10K type strain sequencing project: providing services to taxonomists for standard genome sequencing and annotation.</title>
        <authorList>
            <consortium name="The Broad Institute Genomics Platform"/>
            <consortium name="The Broad Institute Genome Sequencing Center for Infectious Disease"/>
            <person name="Wu L."/>
            <person name="Ma J."/>
        </authorList>
    </citation>
    <scope>NUCLEOTIDE SEQUENCE [LARGE SCALE GENOMIC DNA]</scope>
    <source>
        <strain evidence="3">JCM 31890</strain>
    </source>
</reference>
<comment type="caution">
    <text evidence="2">The sequence shown here is derived from an EMBL/GenBank/DDBJ whole genome shotgun (WGS) entry which is preliminary data.</text>
</comment>
<organism evidence="2 3">
    <name type="scientific">Acidovorax lacteus</name>
    <dbReference type="NCBI Taxonomy" id="1924988"/>
    <lineage>
        <taxon>Bacteria</taxon>
        <taxon>Pseudomonadati</taxon>
        <taxon>Pseudomonadota</taxon>
        <taxon>Betaproteobacteria</taxon>
        <taxon>Burkholderiales</taxon>
        <taxon>Comamonadaceae</taxon>
        <taxon>Acidovorax</taxon>
    </lineage>
</organism>
<keyword evidence="3" id="KW-1185">Reference proteome</keyword>
<sequence length="64" mass="7308">MWQSVRPLWREPQRGGPAKQAGTRPAPQARPIAVRAPTQIARGMDAQERKMKYTAPTRHRPAHR</sequence>
<evidence type="ECO:0000256" key="1">
    <source>
        <dbReference type="SAM" id="MobiDB-lite"/>
    </source>
</evidence>
<dbReference type="EMBL" id="BAABEX010000029">
    <property type="protein sequence ID" value="GAA4427948.1"/>
    <property type="molecule type" value="Genomic_DNA"/>
</dbReference>
<evidence type="ECO:0000313" key="3">
    <source>
        <dbReference type="Proteomes" id="UP001501788"/>
    </source>
</evidence>
<protein>
    <submittedName>
        <fullName evidence="2">Uncharacterized protein</fullName>
    </submittedName>
</protein>